<sequence length="62" mass="7526">MEKAKKGHRPSLKKWSRDGFATTRRDEFHRLRHMRKEDEFTGVVNPNYPIREVERIDIRTTT</sequence>
<dbReference type="EMBL" id="WFKQ01000223">
    <property type="protein sequence ID" value="MUG33612.1"/>
    <property type="molecule type" value="Genomic_DNA"/>
</dbReference>
<organism evidence="1 2">
    <name type="scientific">Psychrobacter sanguinis</name>
    <dbReference type="NCBI Taxonomy" id="861445"/>
    <lineage>
        <taxon>Bacteria</taxon>
        <taxon>Pseudomonadati</taxon>
        <taxon>Pseudomonadota</taxon>
        <taxon>Gammaproteobacteria</taxon>
        <taxon>Moraxellales</taxon>
        <taxon>Moraxellaceae</taxon>
        <taxon>Psychrobacter</taxon>
    </lineage>
</organism>
<proteinExistence type="predicted"/>
<evidence type="ECO:0000313" key="1">
    <source>
        <dbReference type="EMBL" id="MUG33612.1"/>
    </source>
</evidence>
<name>A0A844M3R3_9GAMM</name>
<dbReference type="AlphaFoldDB" id="A0A844M3R3"/>
<evidence type="ECO:0000313" key="2">
    <source>
        <dbReference type="Proteomes" id="UP000442109"/>
    </source>
</evidence>
<reference evidence="1 2" key="1">
    <citation type="journal article" date="2019" name="PLoS ONE">
        <title>Pup mortality in New Zealand sea lions (Phocarctos hookeri) at Enderby Island, Auckland Islands, 2013-18.</title>
        <authorList>
            <person name="Michael S.A."/>
            <person name="Hayman D.T.S."/>
            <person name="Gray R."/>
            <person name="Zhang J."/>
            <person name="Rogers L."/>
            <person name="Roe W.D."/>
        </authorList>
    </citation>
    <scope>NUCLEOTIDE SEQUENCE [LARGE SCALE GENOMIC DNA]</scope>
    <source>
        <strain evidence="1 2">SM868</strain>
    </source>
</reference>
<dbReference type="Proteomes" id="UP000442109">
    <property type="component" value="Unassembled WGS sequence"/>
</dbReference>
<feature type="non-terminal residue" evidence="1">
    <location>
        <position position="62"/>
    </location>
</feature>
<gene>
    <name evidence="1" type="ORF">GB996_12605</name>
</gene>
<dbReference type="RefSeq" id="WP_155587833.1">
    <property type="nucleotide sequence ID" value="NZ_WFKQ01000223.1"/>
</dbReference>
<accession>A0A844M3R3</accession>
<comment type="caution">
    <text evidence="1">The sequence shown here is derived from an EMBL/GenBank/DDBJ whole genome shotgun (WGS) entry which is preliminary data.</text>
</comment>
<protein>
    <submittedName>
        <fullName evidence="1">Uncharacterized protein</fullName>
    </submittedName>
</protein>
<keyword evidence="2" id="KW-1185">Reference proteome</keyword>